<keyword evidence="3" id="KW-0479">Metal-binding</keyword>
<feature type="binding site" evidence="3">
    <location>
        <position position="60"/>
    </location>
    <ligand>
        <name>Mg(2+)</name>
        <dbReference type="ChEBI" id="CHEBI:18420"/>
        <label>1</label>
    </ligand>
</feature>
<organism evidence="4 5">
    <name type="scientific">Myroides marinus</name>
    <dbReference type="NCBI Taxonomy" id="703342"/>
    <lineage>
        <taxon>Bacteria</taxon>
        <taxon>Pseudomonadati</taxon>
        <taxon>Bacteroidota</taxon>
        <taxon>Flavobacteriia</taxon>
        <taxon>Flavobacteriales</taxon>
        <taxon>Flavobacteriaceae</taxon>
        <taxon>Myroides</taxon>
    </lineage>
</organism>
<proteinExistence type="inferred from homology"/>
<evidence type="ECO:0000256" key="2">
    <source>
        <dbReference type="ARBA" id="ARBA00022801"/>
    </source>
</evidence>
<dbReference type="InterPro" id="IPR050792">
    <property type="entry name" value="ADP-ribosylglycohydrolase"/>
</dbReference>
<dbReference type="PANTHER" id="PTHR16222">
    <property type="entry name" value="ADP-RIBOSYLGLYCOHYDROLASE"/>
    <property type="match status" value="1"/>
</dbReference>
<dbReference type="GO" id="GO:0046872">
    <property type="term" value="F:metal ion binding"/>
    <property type="evidence" value="ECO:0007669"/>
    <property type="project" value="UniProtKB-KW"/>
</dbReference>
<evidence type="ECO:0000313" key="5">
    <source>
        <dbReference type="Proteomes" id="UP000183077"/>
    </source>
</evidence>
<evidence type="ECO:0000256" key="1">
    <source>
        <dbReference type="ARBA" id="ARBA00010702"/>
    </source>
</evidence>
<protein>
    <submittedName>
        <fullName evidence="4">ADP-ribosylglycohydrolase</fullName>
    </submittedName>
</protein>
<sequence length="316" mass="36048">MSHLAQDILFGVAVADALGVPIEFKYPNEIDIESVKTNYQNEPNRLIGFGSWHKPVGTFSDDSSLTFCTAEYLVSEESDLNDLMDRFKDWMKEGYWTADGDTFDIGRTTLFAIENFANDYNWRTAGLNTERDNGNGSLMRISPLLFPLLYDKNITYPYSYISNFSSLTHAHKIAIDSCYIYLIYAKHLVLTKDVRLAYESLINDLASTYQENEYFKRIFSPNFKEIDPSEFNNRGFVVGSLEIALQTILTTNSYEEAILKVMSLGKDTDTNGAITGALAGILYGFESIPKHWIEPLKRKENIQLLAEQLNFKYKLL</sequence>
<dbReference type="InterPro" id="IPR005502">
    <property type="entry name" value="Ribosyl_crysJ1"/>
</dbReference>
<feature type="binding site" evidence="3">
    <location>
        <position position="61"/>
    </location>
    <ligand>
        <name>Mg(2+)</name>
        <dbReference type="ChEBI" id="CHEBI:18420"/>
        <label>1</label>
    </ligand>
</feature>
<dbReference type="Pfam" id="PF03747">
    <property type="entry name" value="ADP_ribosyl_GH"/>
    <property type="match status" value="1"/>
</dbReference>
<name>A0A1H6YL86_9FLAO</name>
<accession>A0A1H6YL86</accession>
<dbReference type="InterPro" id="IPR036705">
    <property type="entry name" value="Ribosyl_crysJ1_sf"/>
</dbReference>
<dbReference type="PANTHER" id="PTHR16222:SF24">
    <property type="entry name" value="ADP-RIBOSYLHYDROLASE ARH3"/>
    <property type="match status" value="1"/>
</dbReference>
<dbReference type="GeneID" id="82258692"/>
<comment type="similarity">
    <text evidence="1">Belongs to the ADP-ribosylglycohydrolase family.</text>
</comment>
<dbReference type="RefSeq" id="WP_074748163.1">
    <property type="nucleotide sequence ID" value="NZ_FNYS01000030.1"/>
</dbReference>
<dbReference type="Proteomes" id="UP000183077">
    <property type="component" value="Unassembled WGS sequence"/>
</dbReference>
<dbReference type="EMBL" id="FNYS01000030">
    <property type="protein sequence ID" value="SEJ37990.1"/>
    <property type="molecule type" value="Genomic_DNA"/>
</dbReference>
<dbReference type="AlphaFoldDB" id="A0A1H6YL86"/>
<gene>
    <name evidence="4" type="ORF">SAMN04488018_1302</name>
</gene>
<evidence type="ECO:0000313" key="4">
    <source>
        <dbReference type="EMBL" id="SEJ37990.1"/>
    </source>
</evidence>
<keyword evidence="3" id="KW-0460">Magnesium</keyword>
<feature type="binding site" evidence="3">
    <location>
        <position position="267"/>
    </location>
    <ligand>
        <name>Mg(2+)</name>
        <dbReference type="ChEBI" id="CHEBI:18420"/>
        <label>1</label>
    </ligand>
</feature>
<evidence type="ECO:0000256" key="3">
    <source>
        <dbReference type="PIRSR" id="PIRSR605502-1"/>
    </source>
</evidence>
<dbReference type="GO" id="GO:0016787">
    <property type="term" value="F:hydrolase activity"/>
    <property type="evidence" value="ECO:0007669"/>
    <property type="project" value="UniProtKB-KW"/>
</dbReference>
<dbReference type="SUPFAM" id="SSF101478">
    <property type="entry name" value="ADP-ribosylglycohydrolase"/>
    <property type="match status" value="1"/>
</dbReference>
<dbReference type="Gene3D" id="1.10.4080.10">
    <property type="entry name" value="ADP-ribosylation/Crystallin J1"/>
    <property type="match status" value="1"/>
</dbReference>
<keyword evidence="2 4" id="KW-0378">Hydrolase</keyword>
<feature type="binding site" evidence="3">
    <location>
        <position position="270"/>
    </location>
    <ligand>
        <name>Mg(2+)</name>
        <dbReference type="ChEBI" id="CHEBI:18420"/>
        <label>1</label>
    </ligand>
</feature>
<feature type="binding site" evidence="3">
    <location>
        <position position="62"/>
    </location>
    <ligand>
        <name>Mg(2+)</name>
        <dbReference type="ChEBI" id="CHEBI:18420"/>
        <label>1</label>
    </ligand>
</feature>
<feature type="binding site" evidence="3">
    <location>
        <position position="269"/>
    </location>
    <ligand>
        <name>Mg(2+)</name>
        <dbReference type="ChEBI" id="CHEBI:18420"/>
        <label>1</label>
    </ligand>
</feature>
<comment type="cofactor">
    <cofactor evidence="3">
        <name>Mg(2+)</name>
        <dbReference type="ChEBI" id="CHEBI:18420"/>
    </cofactor>
    <text evidence="3">Binds 2 magnesium ions per subunit.</text>
</comment>
<reference evidence="4 5" key="1">
    <citation type="submission" date="2016-10" db="EMBL/GenBank/DDBJ databases">
        <authorList>
            <person name="de Groot N.N."/>
        </authorList>
    </citation>
    <scope>NUCLEOTIDE SEQUENCE [LARGE SCALE GENOMIC DNA]</scope>
    <source>
        <strain evidence="4 5">DSM 23048</strain>
    </source>
</reference>